<organism evidence="1 2">
    <name type="scientific">Brachionus plicatilis</name>
    <name type="common">Marine rotifer</name>
    <name type="synonym">Brachionus muelleri</name>
    <dbReference type="NCBI Taxonomy" id="10195"/>
    <lineage>
        <taxon>Eukaryota</taxon>
        <taxon>Metazoa</taxon>
        <taxon>Spiralia</taxon>
        <taxon>Gnathifera</taxon>
        <taxon>Rotifera</taxon>
        <taxon>Eurotatoria</taxon>
        <taxon>Monogononta</taxon>
        <taxon>Pseudotrocha</taxon>
        <taxon>Ploima</taxon>
        <taxon>Brachionidae</taxon>
        <taxon>Brachionus</taxon>
    </lineage>
</organism>
<name>A0A3M7RAM9_BRAPC</name>
<sequence length="83" mass="9361">MLTLIKSLSDFLYFLAASLYKRLDSPMNNTRSKIAVPSSVLGGQLNLIIIFEPEENELTTFGLDFHHAFQYPTELGKTLVNII</sequence>
<dbReference type="EMBL" id="REGN01003882">
    <property type="protein sequence ID" value="RNA20295.1"/>
    <property type="molecule type" value="Genomic_DNA"/>
</dbReference>
<keyword evidence="2" id="KW-1185">Reference proteome</keyword>
<evidence type="ECO:0000313" key="1">
    <source>
        <dbReference type="EMBL" id="RNA20295.1"/>
    </source>
</evidence>
<dbReference type="AlphaFoldDB" id="A0A3M7RAM9"/>
<comment type="caution">
    <text evidence="1">The sequence shown here is derived from an EMBL/GenBank/DDBJ whole genome shotgun (WGS) entry which is preliminary data.</text>
</comment>
<accession>A0A3M7RAM9</accession>
<protein>
    <submittedName>
        <fullName evidence="1">Uncharacterized protein</fullName>
    </submittedName>
</protein>
<dbReference type="Proteomes" id="UP000276133">
    <property type="component" value="Unassembled WGS sequence"/>
</dbReference>
<gene>
    <name evidence="1" type="ORF">BpHYR1_031912</name>
</gene>
<proteinExistence type="predicted"/>
<reference evidence="1 2" key="1">
    <citation type="journal article" date="2018" name="Sci. Rep.">
        <title>Genomic signatures of local adaptation to the degree of environmental predictability in rotifers.</title>
        <authorList>
            <person name="Franch-Gras L."/>
            <person name="Hahn C."/>
            <person name="Garcia-Roger E.M."/>
            <person name="Carmona M.J."/>
            <person name="Serra M."/>
            <person name="Gomez A."/>
        </authorList>
    </citation>
    <scope>NUCLEOTIDE SEQUENCE [LARGE SCALE GENOMIC DNA]</scope>
    <source>
        <strain evidence="1">HYR1</strain>
    </source>
</reference>
<evidence type="ECO:0000313" key="2">
    <source>
        <dbReference type="Proteomes" id="UP000276133"/>
    </source>
</evidence>